<dbReference type="EMBL" id="BT083560">
    <property type="protein sequence ID" value="ACR33913.1"/>
    <property type="molecule type" value="mRNA"/>
</dbReference>
<name>B4FFY9_MAIZE</name>
<dbReference type="EMBL" id="BT036027">
    <property type="protein sequence ID" value="ACF81032.1"/>
    <property type="molecule type" value="mRNA"/>
</dbReference>
<sequence>MAVGPPRHGRRSSFLQYVSDLVSLPSRGRLLQELFLPCARLRWPDSPMMAFPCRCCSLAAMAVPPCSSPVTGPSPSHVMLVPCLLPHRPTSPATRKVSPSRQLPWPPSALAALALVPAARRQPLSIFHRCRSACPRYIDVDNWKSM</sequence>
<accession>B4FFY9</accession>
<dbReference type="AlphaFoldDB" id="B4FFY9"/>
<protein>
    <submittedName>
        <fullName evidence="1">Uncharacterized protein</fullName>
    </submittedName>
</protein>
<organism evidence="1">
    <name type="scientific">Zea mays</name>
    <name type="common">Maize</name>
    <dbReference type="NCBI Taxonomy" id="4577"/>
    <lineage>
        <taxon>Eukaryota</taxon>
        <taxon>Viridiplantae</taxon>
        <taxon>Streptophyta</taxon>
        <taxon>Embryophyta</taxon>
        <taxon>Tracheophyta</taxon>
        <taxon>Spermatophyta</taxon>
        <taxon>Magnoliopsida</taxon>
        <taxon>Liliopsida</taxon>
        <taxon>Poales</taxon>
        <taxon>Poaceae</taxon>
        <taxon>PACMAD clade</taxon>
        <taxon>Panicoideae</taxon>
        <taxon>Andropogonodae</taxon>
        <taxon>Andropogoneae</taxon>
        <taxon>Tripsacinae</taxon>
        <taxon>Zea</taxon>
    </lineage>
</organism>
<reference evidence="1" key="1">
    <citation type="journal article" date="2009" name="PLoS Genet.">
        <title>Sequencing, mapping, and analysis of 27,455 maize full-length cDNAs.</title>
        <authorList>
            <person name="Soderlund C."/>
            <person name="Descour A."/>
            <person name="Kudrna D."/>
            <person name="Bomhoff M."/>
            <person name="Boyd L."/>
            <person name="Currie J."/>
            <person name="Angelova A."/>
            <person name="Collura K."/>
            <person name="Wissotski M."/>
            <person name="Ashley E."/>
            <person name="Morrow D."/>
            <person name="Fernandes J."/>
            <person name="Walbot V."/>
            <person name="Yu Y."/>
        </authorList>
    </citation>
    <scope>NUCLEOTIDE SEQUENCE</scope>
    <source>
        <strain evidence="1">B73</strain>
    </source>
</reference>
<evidence type="ECO:0000313" key="1">
    <source>
        <dbReference type="EMBL" id="ACF81032.1"/>
    </source>
</evidence>
<proteinExistence type="evidence at transcript level"/>